<sequence>MNLIEKLKNELQTLRKKRLDFLANYIAEFNRIQQGIQDETDIERLKDFWLREIAKSKLETSDKAKLNKFRKECIRELEQSQPGSNDFNRIKNEIHDETKIQSLKTNRFCVDKEISKINDASSLNNERSIDNKIRELKNKNLSGNRDVDTLQ</sequence>
<evidence type="ECO:0000313" key="2">
    <source>
        <dbReference type="Proteomes" id="UP000789366"/>
    </source>
</evidence>
<accession>A0ACA9MKW4</accession>
<gene>
    <name evidence="1" type="ORF">SPELUC_LOCUS7023</name>
</gene>
<evidence type="ECO:0000313" key="1">
    <source>
        <dbReference type="EMBL" id="CAG8598638.1"/>
    </source>
</evidence>
<comment type="caution">
    <text evidence="1">The sequence shown here is derived from an EMBL/GenBank/DDBJ whole genome shotgun (WGS) entry which is preliminary data.</text>
</comment>
<reference evidence="1" key="1">
    <citation type="submission" date="2021-06" db="EMBL/GenBank/DDBJ databases">
        <authorList>
            <person name="Kallberg Y."/>
            <person name="Tangrot J."/>
            <person name="Rosling A."/>
        </authorList>
    </citation>
    <scope>NUCLEOTIDE SEQUENCE</scope>
    <source>
        <strain evidence="1">28 12/20/2015</strain>
    </source>
</reference>
<keyword evidence="2" id="KW-1185">Reference proteome</keyword>
<dbReference type="Proteomes" id="UP000789366">
    <property type="component" value="Unassembled WGS sequence"/>
</dbReference>
<proteinExistence type="predicted"/>
<name>A0ACA9MKW4_9GLOM</name>
<organism evidence="1 2">
    <name type="scientific">Cetraspora pellucida</name>
    <dbReference type="NCBI Taxonomy" id="1433469"/>
    <lineage>
        <taxon>Eukaryota</taxon>
        <taxon>Fungi</taxon>
        <taxon>Fungi incertae sedis</taxon>
        <taxon>Mucoromycota</taxon>
        <taxon>Glomeromycotina</taxon>
        <taxon>Glomeromycetes</taxon>
        <taxon>Diversisporales</taxon>
        <taxon>Gigasporaceae</taxon>
        <taxon>Cetraspora</taxon>
    </lineage>
</organism>
<protein>
    <submittedName>
        <fullName evidence="1">11118_t:CDS:1</fullName>
    </submittedName>
</protein>
<dbReference type="EMBL" id="CAJVPW010008940">
    <property type="protein sequence ID" value="CAG8598638.1"/>
    <property type="molecule type" value="Genomic_DNA"/>
</dbReference>